<dbReference type="EMBL" id="QXDF01000001">
    <property type="protein sequence ID" value="RIA56148.1"/>
    <property type="molecule type" value="Genomic_DNA"/>
</dbReference>
<sequence length="241" mass="27223">MTALHSFAYAQARAQARYGDRLEDSDWQRLGAVRSVNQYLETARATSLGPWVAPLSQDMDHHQKERVLRAVWRDTVDEVSGWMPTDWQEAARLWTELPDLPSVVHVQRGWFAPEWAERDDHLAEALPEAAGESEQNAGAAWLTRWRSAWANPSRAQAEALEAIATALFPGFDATGVPVPAAAYRAGEAAIDAELTRLFRRHAQTPVAIFAYLAFTWRDFERFRGGLIRRQLFHDGRERSAA</sequence>
<accession>A0A397Q525</accession>
<keyword evidence="2" id="KW-1185">Reference proteome</keyword>
<organism evidence="1 2">
    <name type="scientific">Dichotomicrobium thermohalophilum</name>
    <dbReference type="NCBI Taxonomy" id="933063"/>
    <lineage>
        <taxon>Bacteria</taxon>
        <taxon>Pseudomonadati</taxon>
        <taxon>Pseudomonadota</taxon>
        <taxon>Alphaproteobacteria</taxon>
        <taxon>Hyphomicrobiales</taxon>
        <taxon>Hyphomicrobiaceae</taxon>
        <taxon>Dichotomicrobium</taxon>
    </lineage>
</organism>
<evidence type="ECO:0000313" key="2">
    <source>
        <dbReference type="Proteomes" id="UP000266273"/>
    </source>
</evidence>
<dbReference type="RefSeq" id="WP_119060971.1">
    <property type="nucleotide sequence ID" value="NZ_QXDF01000001.1"/>
</dbReference>
<dbReference type="OrthoDB" id="5763105at2"/>
<reference evidence="1 2" key="1">
    <citation type="submission" date="2018-08" db="EMBL/GenBank/DDBJ databases">
        <title>Genomic Encyclopedia of Archaeal and Bacterial Type Strains, Phase II (KMG-II): from individual species to whole genera.</title>
        <authorList>
            <person name="Goeker M."/>
        </authorList>
    </citation>
    <scope>NUCLEOTIDE SEQUENCE [LARGE SCALE GENOMIC DNA]</scope>
    <source>
        <strain evidence="1 2">DSM 5002</strain>
    </source>
</reference>
<dbReference type="AlphaFoldDB" id="A0A397Q525"/>
<evidence type="ECO:0000313" key="1">
    <source>
        <dbReference type="EMBL" id="RIA56148.1"/>
    </source>
</evidence>
<gene>
    <name evidence="1" type="ORF">BXY53_1249</name>
</gene>
<dbReference type="Proteomes" id="UP000266273">
    <property type="component" value="Unassembled WGS sequence"/>
</dbReference>
<name>A0A397Q525_9HYPH</name>
<proteinExistence type="predicted"/>
<protein>
    <submittedName>
        <fullName evidence="1">Uncharacterized protein</fullName>
    </submittedName>
</protein>
<comment type="caution">
    <text evidence="1">The sequence shown here is derived from an EMBL/GenBank/DDBJ whole genome shotgun (WGS) entry which is preliminary data.</text>
</comment>